<dbReference type="Gene3D" id="3.40.50.720">
    <property type="entry name" value="NAD(P)-binding Rossmann-like Domain"/>
    <property type="match status" value="1"/>
</dbReference>
<dbReference type="Pfam" id="PF00106">
    <property type="entry name" value="adh_short"/>
    <property type="match status" value="1"/>
</dbReference>
<protein>
    <submittedName>
        <fullName evidence="2">Uncharacterized protein</fullName>
    </submittedName>
</protein>
<evidence type="ECO:0000313" key="1">
    <source>
        <dbReference type="EMBL" id="KAJ8606080.1"/>
    </source>
</evidence>
<dbReference type="InterPro" id="IPR036291">
    <property type="entry name" value="NAD(P)-bd_dom_sf"/>
</dbReference>
<dbReference type="EMBL" id="JAQMWT010000297">
    <property type="protein sequence ID" value="KAJ8606080.1"/>
    <property type="molecule type" value="Genomic_DNA"/>
</dbReference>
<dbReference type="SUPFAM" id="SSF51735">
    <property type="entry name" value="NAD(P)-binding Rossmann-fold domains"/>
    <property type="match status" value="1"/>
</dbReference>
<dbReference type="InterPro" id="IPR002347">
    <property type="entry name" value="SDR_fam"/>
</dbReference>
<name>A0AAD7UPN7_9STRA</name>
<gene>
    <name evidence="1" type="ORF">CTAYLR_005170</name>
    <name evidence="2" type="ORF">CTAYLR_005187</name>
</gene>
<dbReference type="PANTHER" id="PTHR43431:SF1">
    <property type="entry name" value="OS08G0476300 PROTEIN"/>
    <property type="match status" value="1"/>
</dbReference>
<organism evidence="2 3">
    <name type="scientific">Chrysophaeum taylorii</name>
    <dbReference type="NCBI Taxonomy" id="2483200"/>
    <lineage>
        <taxon>Eukaryota</taxon>
        <taxon>Sar</taxon>
        <taxon>Stramenopiles</taxon>
        <taxon>Ochrophyta</taxon>
        <taxon>Pelagophyceae</taxon>
        <taxon>Pelagomonadales</taxon>
        <taxon>Pelagomonadaceae</taxon>
        <taxon>Chrysophaeum</taxon>
    </lineage>
</organism>
<accession>A0AAD7UPN7</accession>
<comment type="caution">
    <text evidence="2">The sequence shown here is derived from an EMBL/GenBank/DDBJ whole genome shotgun (WGS) entry which is preliminary data.</text>
</comment>
<evidence type="ECO:0000313" key="3">
    <source>
        <dbReference type="Proteomes" id="UP001230188"/>
    </source>
</evidence>
<reference evidence="2" key="1">
    <citation type="submission" date="2023-01" db="EMBL/GenBank/DDBJ databases">
        <title>Metagenome sequencing of chrysophaentin producing Chrysophaeum taylorii.</title>
        <authorList>
            <person name="Davison J."/>
            <person name="Bewley C."/>
        </authorList>
    </citation>
    <scope>NUCLEOTIDE SEQUENCE</scope>
    <source>
        <strain evidence="2">NIES-1699</strain>
    </source>
</reference>
<evidence type="ECO:0000313" key="2">
    <source>
        <dbReference type="EMBL" id="KAJ8614158.1"/>
    </source>
</evidence>
<dbReference type="EMBL" id="JAQMWT010000010">
    <property type="protein sequence ID" value="KAJ8614158.1"/>
    <property type="molecule type" value="Genomic_DNA"/>
</dbReference>
<dbReference type="PANTHER" id="PTHR43431">
    <property type="entry name" value="OXIDOREDUCTASE, SHORT CHAIN DEHYDROGENASE/REDUCTASE FAMILY (AFU_ORTHOLOGUE AFUA_5G14000)"/>
    <property type="match status" value="1"/>
</dbReference>
<dbReference type="AlphaFoldDB" id="A0AAD7UPN7"/>
<proteinExistence type="predicted"/>
<dbReference type="Proteomes" id="UP001230188">
    <property type="component" value="Unassembled WGS sequence"/>
</dbReference>
<sequence>MAVVAVIVGAGSKWDEDGNAKHLEPSVRFGLGGALSLRFARDYHVVLMGRRTAVLEEVAAEVRKIGGEATVVSVDVTSDESVDAAFDVAKSVGFVEVLVFNCGPPMPKGVTFATLPLPGDLDPAYLKMAYDVGLVGAARCVKRVVGPMLEAGNGNIIFSGATMSLRGGAKFSAMSPTKFALRSYAQSCFQAYAPKGIHVSHVVVDGVIDSPATRSFNNVQHQNPADLAEAYFHLTKQPKTTWTHELQLSPNQSGIGMRL</sequence>
<keyword evidence="3" id="KW-1185">Reference proteome</keyword>